<sequence>MSSDVRTTSKIDGTGEGRKDKKVAKAAPSPLVTTGGTTTKKVKAGSNWKKLQRTLGGTGESVRKLKAASTKRSGGTKATSSEVVAETSSSKNGKTIASEPWFADDLSPEDLELVKSGKSVSSSSALGLGGGVEEEVDEETMRRRKKAILGDPDLSKEKSEPGTYVAIDCEMVGVGPNGAESVLARVSLVNWHGASILDTFVRPREKVTDYRTWVSGVRPSDLKTAPTFQEVQDQVSGILKGRVLIGHAVQNDLKALLLSHPRPLLRDTSTFEPLRKLAKTKRPALRKLAKLVLGIDMQQKGEEHSSLQDARATMAIYRRYHAQWQEALGFNNKKGLAALQKGKRKRKEVESGEGDAGSTSEAKRPKKADALGSDWWKDL</sequence>
<protein>
    <recommendedName>
        <fullName evidence="3">RNA exonuclease 4</fullName>
    </recommendedName>
</protein>
<dbReference type="RefSeq" id="XP_025380828.1">
    <property type="nucleotide sequence ID" value="XM_025519473.1"/>
</dbReference>
<dbReference type="InterPro" id="IPR012337">
    <property type="entry name" value="RNaseH-like_sf"/>
</dbReference>
<comment type="function">
    <text evidence="9">Exoribonuclease involved in ribosome biosynthesis. Involved in the processing of ITS1, the internal transcribed spacer localized between the 18S and 5.8S rRNAs.</text>
</comment>
<dbReference type="CDD" id="cd06144">
    <property type="entry name" value="REX4_like"/>
    <property type="match status" value="1"/>
</dbReference>
<evidence type="ECO:0000259" key="11">
    <source>
        <dbReference type="SMART" id="SM00479"/>
    </source>
</evidence>
<dbReference type="FunCoup" id="A0A316YVQ1">
    <property type="interactions" value="539"/>
</dbReference>
<evidence type="ECO:0000256" key="9">
    <source>
        <dbReference type="ARBA" id="ARBA00025599"/>
    </source>
</evidence>
<comment type="subcellular location">
    <subcellularLocation>
        <location evidence="1">Nucleus</location>
    </subcellularLocation>
</comment>
<dbReference type="GO" id="GO:0005634">
    <property type="term" value="C:nucleus"/>
    <property type="evidence" value="ECO:0007669"/>
    <property type="project" value="UniProtKB-SubCell"/>
</dbReference>
<keyword evidence="5" id="KW-0540">Nuclease</keyword>
<accession>A0A316YVQ1</accession>
<dbReference type="AlphaFoldDB" id="A0A316YVQ1"/>
<dbReference type="FunFam" id="3.30.420.10:FF:000007">
    <property type="entry name" value="Interferon-stimulated exonuclease gene 20"/>
    <property type="match status" value="1"/>
</dbReference>
<dbReference type="OrthoDB" id="8191639at2759"/>
<dbReference type="Gene3D" id="3.30.420.10">
    <property type="entry name" value="Ribonuclease H-like superfamily/Ribonuclease H"/>
    <property type="match status" value="1"/>
</dbReference>
<feature type="compositionally biased region" description="Basic and acidic residues" evidence="10">
    <location>
        <begin position="361"/>
        <end position="379"/>
    </location>
</feature>
<dbReference type="SMART" id="SM00479">
    <property type="entry name" value="EXOIII"/>
    <property type="match status" value="1"/>
</dbReference>
<reference evidence="12 13" key="1">
    <citation type="journal article" date="2018" name="Mol. Biol. Evol.">
        <title>Broad Genomic Sampling Reveals a Smut Pathogenic Ancestry of the Fungal Clade Ustilaginomycotina.</title>
        <authorList>
            <person name="Kijpornyongpan T."/>
            <person name="Mondo S.J."/>
            <person name="Barry K."/>
            <person name="Sandor L."/>
            <person name="Lee J."/>
            <person name="Lipzen A."/>
            <person name="Pangilinan J."/>
            <person name="LaButti K."/>
            <person name="Hainaut M."/>
            <person name="Henrissat B."/>
            <person name="Grigoriev I.V."/>
            <person name="Spatafora J.W."/>
            <person name="Aime M.C."/>
        </authorList>
    </citation>
    <scope>NUCLEOTIDE SEQUENCE [LARGE SCALE GENOMIC DNA]</scope>
    <source>
        <strain evidence="12 13">MCA 4198</strain>
    </source>
</reference>
<evidence type="ECO:0000256" key="5">
    <source>
        <dbReference type="ARBA" id="ARBA00022722"/>
    </source>
</evidence>
<feature type="region of interest" description="Disordered" evidence="10">
    <location>
        <begin position="339"/>
        <end position="379"/>
    </location>
</feature>
<feature type="domain" description="Exonuclease" evidence="11">
    <location>
        <begin position="163"/>
        <end position="326"/>
    </location>
</feature>
<dbReference type="PANTHER" id="PTHR12801:SF45">
    <property type="entry name" value="RNA EXONUCLEASE 4"/>
    <property type="match status" value="1"/>
</dbReference>
<evidence type="ECO:0000256" key="1">
    <source>
        <dbReference type="ARBA" id="ARBA00004123"/>
    </source>
</evidence>
<dbReference type="GO" id="GO:0008408">
    <property type="term" value="F:3'-5' exonuclease activity"/>
    <property type="evidence" value="ECO:0007669"/>
    <property type="project" value="InterPro"/>
</dbReference>
<feature type="compositionally biased region" description="Low complexity" evidence="10">
    <location>
        <begin position="78"/>
        <end position="90"/>
    </location>
</feature>
<evidence type="ECO:0000256" key="7">
    <source>
        <dbReference type="ARBA" id="ARBA00022839"/>
    </source>
</evidence>
<feature type="compositionally biased region" description="Basic and acidic residues" evidence="10">
    <location>
        <begin position="7"/>
        <end position="19"/>
    </location>
</feature>
<dbReference type="Proteomes" id="UP000245768">
    <property type="component" value="Unassembled WGS sequence"/>
</dbReference>
<dbReference type="InterPro" id="IPR013520">
    <property type="entry name" value="Ribonucl_H"/>
</dbReference>
<dbReference type="InterPro" id="IPR036397">
    <property type="entry name" value="RNaseH_sf"/>
</dbReference>
<keyword evidence="7" id="KW-0269">Exonuclease</keyword>
<evidence type="ECO:0000256" key="10">
    <source>
        <dbReference type="SAM" id="MobiDB-lite"/>
    </source>
</evidence>
<dbReference type="GO" id="GO:0003676">
    <property type="term" value="F:nucleic acid binding"/>
    <property type="evidence" value="ECO:0007669"/>
    <property type="project" value="InterPro"/>
</dbReference>
<dbReference type="Pfam" id="PF00929">
    <property type="entry name" value="RNase_T"/>
    <property type="match status" value="1"/>
</dbReference>
<dbReference type="GO" id="GO:0006364">
    <property type="term" value="P:rRNA processing"/>
    <property type="evidence" value="ECO:0007669"/>
    <property type="project" value="UniProtKB-KW"/>
</dbReference>
<comment type="similarity">
    <text evidence="2">Belongs to the REXO4 family.</text>
</comment>
<gene>
    <name evidence="12" type="ORF">FA10DRAFT_247903</name>
</gene>
<evidence type="ECO:0000256" key="4">
    <source>
        <dbReference type="ARBA" id="ARBA00022552"/>
    </source>
</evidence>
<name>A0A316YVQ1_9BASI</name>
<dbReference type="EMBL" id="KZ819634">
    <property type="protein sequence ID" value="PWN93630.1"/>
    <property type="molecule type" value="Genomic_DNA"/>
</dbReference>
<organism evidence="12 13">
    <name type="scientific">Acaromyces ingoldii</name>
    <dbReference type="NCBI Taxonomy" id="215250"/>
    <lineage>
        <taxon>Eukaryota</taxon>
        <taxon>Fungi</taxon>
        <taxon>Dikarya</taxon>
        <taxon>Basidiomycota</taxon>
        <taxon>Ustilaginomycotina</taxon>
        <taxon>Exobasidiomycetes</taxon>
        <taxon>Exobasidiales</taxon>
        <taxon>Cryptobasidiaceae</taxon>
        <taxon>Acaromyces</taxon>
    </lineage>
</organism>
<feature type="region of interest" description="Disordered" evidence="10">
    <location>
        <begin position="1"/>
        <end position="96"/>
    </location>
</feature>
<evidence type="ECO:0000256" key="2">
    <source>
        <dbReference type="ARBA" id="ARBA00010489"/>
    </source>
</evidence>
<keyword evidence="8" id="KW-0539">Nucleus</keyword>
<dbReference type="SUPFAM" id="SSF53098">
    <property type="entry name" value="Ribonuclease H-like"/>
    <property type="match status" value="1"/>
</dbReference>
<keyword evidence="4" id="KW-0698">rRNA processing</keyword>
<dbReference type="InterPro" id="IPR047021">
    <property type="entry name" value="REXO1/3/4-like"/>
</dbReference>
<keyword evidence="6" id="KW-0378">Hydrolase</keyword>
<keyword evidence="13" id="KW-1185">Reference proteome</keyword>
<dbReference type="GO" id="GO:0000027">
    <property type="term" value="P:ribosomal large subunit assembly"/>
    <property type="evidence" value="ECO:0007669"/>
    <property type="project" value="TreeGrafter"/>
</dbReference>
<evidence type="ECO:0000256" key="3">
    <source>
        <dbReference type="ARBA" id="ARBA00016937"/>
    </source>
</evidence>
<dbReference type="InterPro" id="IPR037431">
    <property type="entry name" value="REX4_DEDDh_dom"/>
</dbReference>
<evidence type="ECO:0000256" key="6">
    <source>
        <dbReference type="ARBA" id="ARBA00022801"/>
    </source>
</evidence>
<evidence type="ECO:0000313" key="13">
    <source>
        <dbReference type="Proteomes" id="UP000245768"/>
    </source>
</evidence>
<evidence type="ECO:0000256" key="8">
    <source>
        <dbReference type="ARBA" id="ARBA00023242"/>
    </source>
</evidence>
<dbReference type="PANTHER" id="PTHR12801">
    <property type="entry name" value="RNA EXONUCLEASE REXO1 / RECO3 FAMILY MEMBER-RELATED"/>
    <property type="match status" value="1"/>
</dbReference>
<dbReference type="InParanoid" id="A0A316YVQ1"/>
<dbReference type="GeneID" id="37041389"/>
<dbReference type="STRING" id="215250.A0A316YVQ1"/>
<evidence type="ECO:0000313" key="12">
    <source>
        <dbReference type="EMBL" id="PWN93630.1"/>
    </source>
</evidence>
<proteinExistence type="inferred from homology"/>